<dbReference type="InterPro" id="IPR042102">
    <property type="entry name" value="RNA_pol_Rpb1_3_sf"/>
</dbReference>
<evidence type="ECO:0000256" key="3">
    <source>
        <dbReference type="ARBA" id="ARBA00022640"/>
    </source>
</evidence>
<dbReference type="InterPro" id="IPR007081">
    <property type="entry name" value="RNA_pol_Rpb1_5"/>
</dbReference>
<dbReference type="InterPro" id="IPR007083">
    <property type="entry name" value="RNA_pol_Rpb1_4"/>
</dbReference>
<dbReference type="GO" id="GO:0003677">
    <property type="term" value="F:DNA binding"/>
    <property type="evidence" value="ECO:0007669"/>
    <property type="project" value="InterPro"/>
</dbReference>
<dbReference type="Pfam" id="PF05000">
    <property type="entry name" value="RNA_pol_Rpb1_4"/>
    <property type="match status" value="1"/>
</dbReference>
<keyword evidence="7" id="KW-0862">Zinc</keyword>
<name>A0A386AXJ3_9CHLO</name>
<dbReference type="Gene3D" id="1.10.150.390">
    <property type="match status" value="1"/>
</dbReference>
<proteinExistence type="predicted"/>
<dbReference type="Gene3D" id="1.10.132.30">
    <property type="match status" value="1"/>
</dbReference>
<evidence type="ECO:0000256" key="7">
    <source>
        <dbReference type="ARBA" id="ARBA00022833"/>
    </source>
</evidence>
<dbReference type="GO" id="GO:0046872">
    <property type="term" value="F:metal ion binding"/>
    <property type="evidence" value="ECO:0007669"/>
    <property type="project" value="UniProtKB-KW"/>
</dbReference>
<evidence type="ECO:0000259" key="9">
    <source>
        <dbReference type="Pfam" id="PF04998"/>
    </source>
</evidence>
<organism evidence="11">
    <name type="scientific">Johnson-sea-linkia profunda</name>
    <dbReference type="NCBI Taxonomy" id="575876"/>
    <lineage>
        <taxon>Eukaryota</taxon>
        <taxon>Viridiplantae</taxon>
        <taxon>Chlorophyta</taxon>
        <taxon>core chlorophytes</taxon>
        <taxon>Ulvophyceae</taxon>
        <taxon>TCBD clade</taxon>
        <taxon>Bryopsidales</taxon>
        <taxon>Halimedineae</taxon>
        <taxon>Halimedaceae</taxon>
        <taxon>Rhipileae</taxon>
        <taxon>Johnson-sea-linkia</taxon>
    </lineage>
</organism>
<keyword evidence="2" id="KW-0240">DNA-directed RNA polymerase</keyword>
<evidence type="ECO:0000256" key="1">
    <source>
        <dbReference type="ARBA" id="ARBA00012418"/>
    </source>
</evidence>
<gene>
    <name evidence="11" type="primary">rpoC2</name>
</gene>
<protein>
    <recommendedName>
        <fullName evidence="1">DNA-directed RNA polymerase</fullName>
        <ecNumber evidence="1">2.7.7.6</ecNumber>
    </recommendedName>
</protein>
<evidence type="ECO:0000256" key="8">
    <source>
        <dbReference type="ARBA" id="ARBA00023163"/>
    </source>
</evidence>
<keyword evidence="8" id="KW-0804">Transcription</keyword>
<dbReference type="SUPFAM" id="SSF64484">
    <property type="entry name" value="beta and beta-prime subunits of DNA dependent RNA-polymerase"/>
    <property type="match status" value="1"/>
</dbReference>
<feature type="domain" description="RNA polymerase Rpb1" evidence="9">
    <location>
        <begin position="173"/>
        <end position="367"/>
    </location>
</feature>
<keyword evidence="3 11" id="KW-0934">Plastid</keyword>
<accession>A0A386AXJ3</accession>
<feature type="domain" description="RNA polymerase Rpb1" evidence="10">
    <location>
        <begin position="95"/>
        <end position="170"/>
    </location>
</feature>
<dbReference type="EC" id="2.7.7.6" evidence="1"/>
<reference evidence="11" key="1">
    <citation type="submission" date="2018-07" db="EMBL/GenBank/DDBJ databases">
        <authorList>
            <person name="Quirk P.G."/>
            <person name="Krulwich T.A."/>
        </authorList>
    </citation>
    <scope>NUCLEOTIDE SEQUENCE</scope>
</reference>
<reference evidence="11" key="2">
    <citation type="journal article" date="2019" name="Mol. Phylogenet. Evol.">
        <title>Reassessment of the classification of bryopsidales (chlorophyta) based on chloroplast phylogenomic analyses.</title>
        <authorList>
            <person name="Cremen M.C."/>
            <person name="Leliaert F."/>
            <person name="West J."/>
            <person name="Lam D.W."/>
            <person name="Shimada S."/>
            <person name="Lopez-Bautista J.M."/>
            <person name="Verbruggen H."/>
        </authorList>
    </citation>
    <scope>NUCLEOTIDE SEQUENCE</scope>
</reference>
<evidence type="ECO:0000313" key="11">
    <source>
        <dbReference type="EMBL" id="AYC64080.1"/>
    </source>
</evidence>
<dbReference type="Pfam" id="PF04998">
    <property type="entry name" value="RNA_pol_Rpb1_5"/>
    <property type="match status" value="2"/>
</dbReference>
<keyword evidence="6" id="KW-0479">Metal-binding</keyword>
<keyword evidence="5" id="KW-0548">Nucleotidyltransferase</keyword>
<dbReference type="InterPro" id="IPR045867">
    <property type="entry name" value="DNA-dir_RpoC_beta_prime"/>
</dbReference>
<keyword evidence="11" id="KW-0150">Chloroplast</keyword>
<dbReference type="GO" id="GO:0003899">
    <property type="term" value="F:DNA-directed RNA polymerase activity"/>
    <property type="evidence" value="ECO:0007669"/>
    <property type="project" value="UniProtKB-EC"/>
</dbReference>
<dbReference type="EMBL" id="MH591089">
    <property type="protein sequence ID" value="AYC64080.1"/>
    <property type="molecule type" value="Genomic_DNA"/>
</dbReference>
<dbReference type="Gene3D" id="1.10.1790.20">
    <property type="match status" value="1"/>
</dbReference>
<dbReference type="InterPro" id="IPR038120">
    <property type="entry name" value="Rpb1_funnel_sf"/>
</dbReference>
<dbReference type="CDD" id="cd02655">
    <property type="entry name" value="RNAP_beta'_C"/>
    <property type="match status" value="1"/>
</dbReference>
<dbReference type="GO" id="GO:0000428">
    <property type="term" value="C:DNA-directed RNA polymerase complex"/>
    <property type="evidence" value="ECO:0007669"/>
    <property type="project" value="UniProtKB-KW"/>
</dbReference>
<evidence type="ECO:0000256" key="6">
    <source>
        <dbReference type="ARBA" id="ARBA00022723"/>
    </source>
</evidence>
<evidence type="ECO:0000259" key="10">
    <source>
        <dbReference type="Pfam" id="PF05000"/>
    </source>
</evidence>
<keyword evidence="4" id="KW-0808">Transferase</keyword>
<geneLocation type="chloroplast" evidence="11"/>
<dbReference type="PANTHER" id="PTHR19376:SF68">
    <property type="entry name" value="DNA-DIRECTED RNA POLYMERASE SUBUNIT BETA"/>
    <property type="match status" value="1"/>
</dbReference>
<dbReference type="GO" id="GO:0006351">
    <property type="term" value="P:DNA-templated transcription"/>
    <property type="evidence" value="ECO:0007669"/>
    <property type="project" value="InterPro"/>
</dbReference>
<dbReference type="PANTHER" id="PTHR19376">
    <property type="entry name" value="DNA-DIRECTED RNA POLYMERASE"/>
    <property type="match status" value="1"/>
</dbReference>
<evidence type="ECO:0000256" key="5">
    <source>
        <dbReference type="ARBA" id="ARBA00022695"/>
    </source>
</evidence>
<sequence length="1858" mass="217668">MRLTTTVFFHRCFDKRRFQSFLHWFFKKSPRGQSRLLKFLEKLKFLGFHSATETGFSISIEDLKIPPSKSAILQAAEKSVFEADLQFVSGYLTIIEHYQRLLEIWHRTSEKLKYQVLQSFQSSDLFNPVYLMAFSGARGNISQIRQLVGMRGLMADPQGQIIDFPIRSNFREGLTLTEYLISCSGARKGIVDTALRTAASGYLTRRLVDVAHHVVISQIDCHMLTHPPQPGVRSVNEEQKKRMGIFLESLYDQQKKILPLKQRLVGRVLAENIIAPKSGFILGSKNQEISQTLSQKICSYRKKVFVRSPLTCQSSKFICQLCYGWNLAEGQLVSVGEAVGVLAAQSIGEPGTQLTMRTFHTGGVFTGRLLDQTSAPFSGRVHYPSFCYGLLIRTLQGQIAYLSKNSGIFHLKVSYVFPRRQQQLEKICWKFKKIVSFHSQAKIGKNFQRKHLFEIQFVFQKTTLLFARQGEFVKKAQLLAEIPFLETEGTFVPPSSENEQQVFSPISGEMHFENLIFLEKTVNEQMVKNSVQVLGEFWILSGQPIPINQGFGTNKRNDVESQRPVFQKNGFLKKLDLVNNQVPFFQVQLQPLSSQNGIQIIDQRSKFFPLWNDPSPQLQLHYSKHNDFFISSIFFKNKGYLQIPHLQGFQRNDLSIWPFIKKKFLQIINRSFCSTLGTPGYNSKCFKIHRPKITIFQTWKIGFQREYFDFRFKLFHICLKSKSLKVVSQIGRNSVHSFQSTSKNTFGEFPKYLVFNNFFFQKNTCVLHLTRQGHLKFFGIYQDRKTKSFFQNPTKKIVPFVRSEPLVTDFHQKNLLSFSSTNQLPILSFSPKVPGVRRVPSVNEEQTYRKPRNLSFSIQKKKFRQISFLSIFSLLFFDRLKFFQNRPHNWQRQNIQRRPIIIHWKNLSNHKYLFFMKFFQPISTRINENGGTIELSWKFQQKAQMSALFQMGFFSSIRVFFCQEKSTKFENLLELLEKNWGFLQTPSPLSNLSKQSFEPNRTFFQFLLSLQILFYKNLLKKYKQKKLLTHILFEFNKLTFCKTKSTSYSLFFFQGIREIFLQKKFDNGKTKVGFNGANQFFNQQFFKKQFFKKQLNNLQFETFKKPSTNDIWEFFGDSENFFKTNQFPTYLKTFVYGAHPYKKNRSRQLKNAFCTIWPPFQSLSKKKGKQLQPIFFLEKILPSSITEGSTLFENCFFQKKIFPLNCQIFSVKLQKWRLDFSIKPYSSIVQNFSLIKNFEMRFSQKFPKKPVYKNFFLKKETQLIHHYKMKIQKSKQPKRLKIASLKKSEAFQISRDFQNFYVEYISKKSSPLEDGFHQLENEPTKNLNTYTYPLRFCPSLLIARRFKEHLIVGRKNVLKKIFLKFEDFIWTYQNFYYSKIHKKLFEKFTSFSSTKKPIQPNFQIFPHIKKSLQRFQNPSSKNHGHYSRVVPFTESLFIPFYNRKFQISLSSLQPYQMGSENGSSEMDRVVENTNSLTLRFFKTQDLGSVNRGNFQKNSLQIIQKEFHPRCFERLIFVRFYLPFPDGELTECERLFLNISDLFCSNRGWNFQQNAPNIRNLRPIFLPTSTNLNNRQLLTFRPSSSRDDRSFCSSFTLGTKFQKRNMNVFQLGDFLRAGEIVLKNPSTLNSGQLLAKTRQNFLFRKATIHLLNDQSILHVHHGEIILKNQPLWSVFYHQSKTSDIIQGIPKIEEIFEARKKSKYSFHRLLSKDIFESQIFQYLQNLQKSVINNIQRIYCGQGVHISDKHIEIIVRQMTSNVFILEPGQTGLLYGEIVAFQWIVKIPSTVLSHQVIYEPLFLGITKTCLETSSFLSAASFQETTRILSRAALQNQIDFLRGLKQNVLLGNLLPLGTGCFMF</sequence>
<evidence type="ECO:0000256" key="2">
    <source>
        <dbReference type="ARBA" id="ARBA00022478"/>
    </source>
</evidence>
<dbReference type="Gene3D" id="1.10.274.100">
    <property type="entry name" value="RNA polymerase Rpb1, domain 3"/>
    <property type="match status" value="1"/>
</dbReference>
<feature type="domain" description="RNA polymerase Rpb1" evidence="9">
    <location>
        <begin position="1698"/>
        <end position="1769"/>
    </location>
</feature>
<evidence type="ECO:0000256" key="4">
    <source>
        <dbReference type="ARBA" id="ARBA00022679"/>
    </source>
</evidence>